<dbReference type="OrthoDB" id="9776488at2"/>
<evidence type="ECO:0000256" key="6">
    <source>
        <dbReference type="PIRSR" id="PIRSR038994-3"/>
    </source>
</evidence>
<dbReference type="PIRSF" id="PIRSF038994">
    <property type="entry name" value="NagA"/>
    <property type="match status" value="1"/>
</dbReference>
<feature type="binding site" evidence="6">
    <location>
        <position position="218"/>
    </location>
    <ligand>
        <name>Zn(2+)</name>
        <dbReference type="ChEBI" id="CHEBI:29105"/>
    </ligand>
</feature>
<dbReference type="Gene3D" id="3.20.20.140">
    <property type="entry name" value="Metal-dependent hydrolases"/>
    <property type="match status" value="1"/>
</dbReference>
<evidence type="ECO:0000313" key="8">
    <source>
        <dbReference type="Proteomes" id="UP000321820"/>
    </source>
</evidence>
<evidence type="ECO:0000256" key="4">
    <source>
        <dbReference type="PIRNR" id="PIRNR038994"/>
    </source>
</evidence>
<comment type="similarity">
    <text evidence="1 4">Belongs to the metallo-dependent hydrolases superfamily. NagA family.</text>
</comment>
<accession>A0A5B9EGZ1</accession>
<dbReference type="NCBIfam" id="TIGR00221">
    <property type="entry name" value="nagA"/>
    <property type="match status" value="1"/>
</dbReference>
<dbReference type="CDD" id="cd00854">
    <property type="entry name" value="NagA"/>
    <property type="match status" value="1"/>
</dbReference>
<dbReference type="InterPro" id="IPR011059">
    <property type="entry name" value="Metal-dep_hydrolase_composite"/>
</dbReference>
<dbReference type="Gene3D" id="2.30.40.10">
    <property type="entry name" value="Urease, subunit C, domain 1"/>
    <property type="match status" value="1"/>
</dbReference>
<name>A0A5B9EGZ1_9BACT</name>
<dbReference type="AlphaFoldDB" id="A0A5B9EGZ1"/>
<keyword evidence="3 4" id="KW-0378">Hydrolase</keyword>
<dbReference type="InterPro" id="IPR003764">
    <property type="entry name" value="GlcNAc_6-P_deAcase"/>
</dbReference>
<evidence type="ECO:0000256" key="5">
    <source>
        <dbReference type="PIRSR" id="PIRSR038994-1"/>
    </source>
</evidence>
<dbReference type="KEGG" id="talb:FTW19_21475"/>
<dbReference type="EMBL" id="CP042806">
    <property type="protein sequence ID" value="QEE31493.1"/>
    <property type="molecule type" value="Genomic_DNA"/>
</dbReference>
<dbReference type="GO" id="GO:0046872">
    <property type="term" value="F:metal ion binding"/>
    <property type="evidence" value="ECO:0007669"/>
    <property type="project" value="UniProtKB-KW"/>
</dbReference>
<dbReference type="SUPFAM" id="SSF51556">
    <property type="entry name" value="Metallo-dependent hydrolases"/>
    <property type="match status" value="1"/>
</dbReference>
<dbReference type="EC" id="3.5.1.25" evidence="7"/>
<protein>
    <submittedName>
        <fullName evidence="7">N-acetylglucosamine-6-phosphate deacetylase</fullName>
        <ecNumber evidence="7">3.5.1.25</ecNumber>
    </submittedName>
</protein>
<dbReference type="Proteomes" id="UP000321820">
    <property type="component" value="Chromosome"/>
</dbReference>
<evidence type="ECO:0000313" key="7">
    <source>
        <dbReference type="EMBL" id="QEE31493.1"/>
    </source>
</evidence>
<evidence type="ECO:0000256" key="1">
    <source>
        <dbReference type="ARBA" id="ARBA00010716"/>
    </source>
</evidence>
<dbReference type="SUPFAM" id="SSF51338">
    <property type="entry name" value="Composite domain of metallo-dependent hydrolases"/>
    <property type="match status" value="1"/>
</dbReference>
<evidence type="ECO:0000256" key="2">
    <source>
        <dbReference type="ARBA" id="ARBA00022723"/>
    </source>
</evidence>
<keyword evidence="4" id="KW-0119">Carbohydrate metabolism</keyword>
<reference evidence="7 8" key="1">
    <citation type="submission" date="2019-08" db="EMBL/GenBank/DDBJ databases">
        <title>Complete genome sequence of Terriglobus albidus strain ORNL.</title>
        <authorList>
            <person name="Podar M."/>
        </authorList>
    </citation>
    <scope>NUCLEOTIDE SEQUENCE [LARGE SCALE GENOMIC DNA]</scope>
    <source>
        <strain evidence="7 8">ORNL</strain>
    </source>
</reference>
<dbReference type="PANTHER" id="PTHR11113:SF14">
    <property type="entry name" value="N-ACETYLGLUCOSAMINE-6-PHOSPHATE DEACETYLASE"/>
    <property type="match status" value="1"/>
</dbReference>
<proteinExistence type="inferred from homology"/>
<sequence length="379" mass="40451">MKRLAAKALATSSGVMQDPVITIDDGRIARIANRDEETVDRVDYEFSDCTLTAGFLDIHFHGIAGHDVMNAPVEGLGEVARHLARAGINRFLPTTVTAALDDTLIALENMATFIEAGTVDDGAQAAGIHIEGPFLSHGKRGMHPAEFLLPPSPELLKRLWEASRGNIRLMTIAPELPGALETIRYAVSLGIRCSVGHSMATRSETLAGIEAGAVSATHTFNAMRPLDHREPGILGVVLDRDDLYAELICDGMHVAPEMVRLWLKAKGPERAILITDCLAAAGMPDGTYKAGGTVVRIKGLACITDEGTLAGSIITLDRAVENFLQMTGAPLAVAARLAASNPARMLGLPEELVQGAWADFNLYGPHGERRGTMLRGVLL</sequence>
<feature type="active site" description="Proton donor/acceptor" evidence="5">
    <location>
        <position position="276"/>
    </location>
</feature>
<comment type="cofactor">
    <cofactor evidence="6">
        <name>a divalent metal cation</name>
        <dbReference type="ChEBI" id="CHEBI:60240"/>
    </cofactor>
    <text evidence="6">Binds 1 divalent metal cation per subunit.</text>
</comment>
<dbReference type="PANTHER" id="PTHR11113">
    <property type="entry name" value="N-ACETYLGLUCOSAMINE-6-PHOSPHATE DEACETYLASE"/>
    <property type="match status" value="1"/>
</dbReference>
<dbReference type="GO" id="GO:0008448">
    <property type="term" value="F:N-acetylglucosamine-6-phosphate deacetylase activity"/>
    <property type="evidence" value="ECO:0007669"/>
    <property type="project" value="UniProtKB-EC"/>
</dbReference>
<evidence type="ECO:0000256" key="3">
    <source>
        <dbReference type="ARBA" id="ARBA00022801"/>
    </source>
</evidence>
<keyword evidence="8" id="KW-1185">Reference proteome</keyword>
<feature type="binding site" evidence="6">
    <location>
        <position position="197"/>
    </location>
    <ligand>
        <name>Zn(2+)</name>
        <dbReference type="ChEBI" id="CHEBI:29105"/>
    </ligand>
</feature>
<dbReference type="GO" id="GO:0006046">
    <property type="term" value="P:N-acetylglucosamine catabolic process"/>
    <property type="evidence" value="ECO:0007669"/>
    <property type="project" value="TreeGrafter"/>
</dbReference>
<organism evidence="7 8">
    <name type="scientific">Terriglobus albidus</name>
    <dbReference type="NCBI Taxonomy" id="1592106"/>
    <lineage>
        <taxon>Bacteria</taxon>
        <taxon>Pseudomonadati</taxon>
        <taxon>Acidobacteriota</taxon>
        <taxon>Terriglobia</taxon>
        <taxon>Terriglobales</taxon>
        <taxon>Acidobacteriaceae</taxon>
        <taxon>Terriglobus</taxon>
    </lineage>
</organism>
<feature type="binding site" evidence="6">
    <location>
        <position position="131"/>
    </location>
    <ligand>
        <name>Zn(2+)</name>
        <dbReference type="ChEBI" id="CHEBI:29105"/>
    </ligand>
</feature>
<gene>
    <name evidence="7" type="primary">nagA</name>
    <name evidence="7" type="ORF">FTW19_21475</name>
</gene>
<keyword evidence="2 6" id="KW-0479">Metal-binding</keyword>
<dbReference type="InterPro" id="IPR032466">
    <property type="entry name" value="Metal_Hydrolase"/>
</dbReference>